<dbReference type="Gene3D" id="3.90.226.10">
    <property type="entry name" value="2-enoyl-CoA Hydratase, Chain A, domain 1"/>
    <property type="match status" value="2"/>
</dbReference>
<dbReference type="Proteomes" id="UP000275394">
    <property type="component" value="Unassembled WGS sequence"/>
</dbReference>
<sequence>MDVIESQVDVNSAAFAANCNFMQGCIDEFRAIEQRVLDKAQAAAKKFAAQGKILPRDRVDLLVDKGTPFVELLSLAGYQMHDDKDGTQAGGGLIAGIGYVAGVRCMIMANNSAIKGGTISPTGLDKTLRLQQIALENKLPIVNLSESGGANLNYATEVFVQGARGFANQARLSAAGLPQVTVVHGNATAGGAYQPGLSDYVIAVRNKTKMFLAGPPLLKAATGEIASDEELGGAELHAQIAGTVEFLAEDDRDGIRQARNIVGSLPWDEQSEHRAPQAFDEPLYSPQELLGVVPCEARQPYDVREIVARIADGSRFLDFKNEYDNHTVCGWSKIHGYSVGIIGNNGPITTRGATKAAQFIQLCEQSNTPLLFLHNTTGFLVGTDAERNAIIKHGSKMIQAVANARVPKVSIVVGGSYGAGNYAMCGRGFDPRFIFAWPNSKTAVMGGAQAGKVLRIVTEEKQLKMGQEPDQQMLDQLENGVKDMLEAGSTALFGTAHLWDDGLIDPRDTRTLLGMVLDLCRDSERRSLRSSSFGVARF</sequence>
<dbReference type="InterPro" id="IPR045190">
    <property type="entry name" value="MCCB/AccD1-like"/>
</dbReference>
<reference evidence="3 4" key="1">
    <citation type="submission" date="2018-11" db="EMBL/GenBank/DDBJ databases">
        <title>Genomic Encyclopedia of Type Strains, Phase IV (KMG-IV): sequencing the most valuable type-strain genomes for metagenomic binning, comparative biology and taxonomic classification.</title>
        <authorList>
            <person name="Goeker M."/>
        </authorList>
    </citation>
    <scope>NUCLEOTIDE SEQUENCE [LARGE SCALE GENOMIC DNA]</scope>
    <source>
        <strain evidence="3 4">DSM 100316</strain>
    </source>
</reference>
<dbReference type="PANTHER" id="PTHR22855:SF46">
    <property type="entry name" value="METHYLCROTONOYL-COA CARBOXYLASE"/>
    <property type="match status" value="1"/>
</dbReference>
<comment type="caution">
    <text evidence="3">The sequence shown here is derived from an EMBL/GenBank/DDBJ whole genome shotgun (WGS) entry which is preliminary data.</text>
</comment>
<name>A0A3N2DPJ2_9GAMM</name>
<dbReference type="InterPro" id="IPR029045">
    <property type="entry name" value="ClpP/crotonase-like_dom_sf"/>
</dbReference>
<dbReference type="SUPFAM" id="SSF52096">
    <property type="entry name" value="ClpP/crotonase"/>
    <property type="match status" value="2"/>
</dbReference>
<evidence type="ECO:0000259" key="2">
    <source>
        <dbReference type="PROSITE" id="PS50989"/>
    </source>
</evidence>
<organism evidence="3 4">
    <name type="scientific">Sinobacterium caligoides</name>
    <dbReference type="NCBI Taxonomy" id="933926"/>
    <lineage>
        <taxon>Bacteria</taxon>
        <taxon>Pseudomonadati</taxon>
        <taxon>Pseudomonadota</taxon>
        <taxon>Gammaproteobacteria</taxon>
        <taxon>Cellvibrionales</taxon>
        <taxon>Spongiibacteraceae</taxon>
        <taxon>Sinobacterium</taxon>
    </lineage>
</organism>
<dbReference type="PROSITE" id="PS50980">
    <property type="entry name" value="COA_CT_NTER"/>
    <property type="match status" value="1"/>
</dbReference>
<dbReference type="OrthoDB" id="9803706at2"/>
<dbReference type="FunFam" id="3.90.226.10:FF:000046">
    <property type="entry name" value="Geranyl-CoA carboxylase beta subunit"/>
    <property type="match status" value="1"/>
</dbReference>
<dbReference type="InterPro" id="IPR034733">
    <property type="entry name" value="AcCoA_carboxyl_beta"/>
</dbReference>
<dbReference type="RefSeq" id="WP_123712495.1">
    <property type="nucleotide sequence ID" value="NZ_RKHR01000004.1"/>
</dbReference>
<dbReference type="FunFam" id="3.90.226.10:FF:000021">
    <property type="entry name" value="Acetyl-CoA carboxylase carboxyltransferase subunit"/>
    <property type="match status" value="1"/>
</dbReference>
<dbReference type="GO" id="GO:0016874">
    <property type="term" value="F:ligase activity"/>
    <property type="evidence" value="ECO:0007669"/>
    <property type="project" value="InterPro"/>
</dbReference>
<evidence type="ECO:0000313" key="3">
    <source>
        <dbReference type="EMBL" id="ROS01738.1"/>
    </source>
</evidence>
<feature type="domain" description="CoA carboxyltransferase C-terminal" evidence="2">
    <location>
        <begin position="278"/>
        <end position="538"/>
    </location>
</feature>
<dbReference type="PROSITE" id="PS50989">
    <property type="entry name" value="COA_CT_CTER"/>
    <property type="match status" value="1"/>
</dbReference>
<dbReference type="InterPro" id="IPR011762">
    <property type="entry name" value="COA_CT_N"/>
</dbReference>
<feature type="domain" description="CoA carboxyltransferase N-terminal" evidence="1">
    <location>
        <begin position="21"/>
        <end position="277"/>
    </location>
</feature>
<dbReference type="InterPro" id="IPR011763">
    <property type="entry name" value="COA_CT_C"/>
</dbReference>
<dbReference type="AlphaFoldDB" id="A0A3N2DPJ2"/>
<proteinExistence type="predicted"/>
<evidence type="ECO:0000259" key="1">
    <source>
        <dbReference type="PROSITE" id="PS50980"/>
    </source>
</evidence>
<evidence type="ECO:0000313" key="4">
    <source>
        <dbReference type="Proteomes" id="UP000275394"/>
    </source>
</evidence>
<keyword evidence="4" id="KW-1185">Reference proteome</keyword>
<dbReference type="EMBL" id="RKHR01000004">
    <property type="protein sequence ID" value="ROS01738.1"/>
    <property type="molecule type" value="Genomic_DNA"/>
</dbReference>
<accession>A0A3N2DPJ2</accession>
<dbReference type="Pfam" id="PF01039">
    <property type="entry name" value="Carboxyl_trans"/>
    <property type="match status" value="1"/>
</dbReference>
<protein>
    <submittedName>
        <fullName evidence="3">Geranyl-CoA carboxylase beta subunit</fullName>
    </submittedName>
</protein>
<gene>
    <name evidence="3" type="ORF">EDC56_2183</name>
</gene>
<dbReference type="PANTHER" id="PTHR22855">
    <property type="entry name" value="ACETYL, PROPIONYL, PYRUVATE, AND GLUTACONYL CARBOXYLASE-RELATED"/>
    <property type="match status" value="1"/>
</dbReference>